<reference evidence="3" key="1">
    <citation type="journal article" date="2019" name="Int. J. Syst. Evol. Microbiol.">
        <title>The Global Catalogue of Microorganisms (GCM) 10K type strain sequencing project: providing services to taxonomists for standard genome sequencing and annotation.</title>
        <authorList>
            <consortium name="The Broad Institute Genomics Platform"/>
            <consortium name="The Broad Institute Genome Sequencing Center for Infectious Disease"/>
            <person name="Wu L."/>
            <person name="Ma J."/>
        </authorList>
    </citation>
    <scope>NUCLEOTIDE SEQUENCE [LARGE SCALE GENOMIC DNA]</scope>
    <source>
        <strain evidence="3">JCM 5052</strain>
    </source>
</reference>
<protein>
    <submittedName>
        <fullName evidence="2">Uncharacterized protein</fullName>
    </submittedName>
</protein>
<gene>
    <name evidence="2" type="ORF">GCM10010390_07170</name>
</gene>
<evidence type="ECO:0000256" key="1">
    <source>
        <dbReference type="SAM" id="MobiDB-lite"/>
    </source>
</evidence>
<dbReference type="EMBL" id="BAAABZ010000002">
    <property type="protein sequence ID" value="GAA0506800.1"/>
    <property type="molecule type" value="Genomic_DNA"/>
</dbReference>
<organism evidence="2 3">
    <name type="scientific">Streptomyces mordarskii</name>
    <dbReference type="NCBI Taxonomy" id="1226758"/>
    <lineage>
        <taxon>Bacteria</taxon>
        <taxon>Bacillati</taxon>
        <taxon>Actinomycetota</taxon>
        <taxon>Actinomycetes</taxon>
        <taxon>Kitasatosporales</taxon>
        <taxon>Streptomycetaceae</taxon>
        <taxon>Streptomyces</taxon>
    </lineage>
</organism>
<feature type="compositionally biased region" description="Basic and acidic residues" evidence="1">
    <location>
        <begin position="1"/>
        <end position="14"/>
    </location>
</feature>
<name>A0ABP3LTT5_9ACTN</name>
<feature type="region of interest" description="Disordered" evidence="1">
    <location>
        <begin position="1"/>
        <end position="30"/>
    </location>
</feature>
<proteinExistence type="predicted"/>
<keyword evidence="3" id="KW-1185">Reference proteome</keyword>
<accession>A0ABP3LTT5</accession>
<evidence type="ECO:0000313" key="2">
    <source>
        <dbReference type="EMBL" id="GAA0506800.1"/>
    </source>
</evidence>
<evidence type="ECO:0000313" key="3">
    <source>
        <dbReference type="Proteomes" id="UP001501576"/>
    </source>
</evidence>
<dbReference type="RefSeq" id="WP_346159005.1">
    <property type="nucleotide sequence ID" value="NZ_BAAABZ010000002.1"/>
</dbReference>
<sequence>MGRKKETAQDDKKRTNNLIHSAMGAPYQSGYQSTDNGEFISTVANGCAASLDAADYPPPGHGYPSSDG</sequence>
<comment type="caution">
    <text evidence="2">The sequence shown here is derived from an EMBL/GenBank/DDBJ whole genome shotgun (WGS) entry which is preliminary data.</text>
</comment>
<dbReference type="Proteomes" id="UP001501576">
    <property type="component" value="Unassembled WGS sequence"/>
</dbReference>